<proteinExistence type="predicted"/>
<feature type="domain" description="FAD dependent oxidoreductase" evidence="3">
    <location>
        <begin position="9"/>
        <end position="311"/>
    </location>
</feature>
<dbReference type="OrthoDB" id="9815989at2"/>
<keyword evidence="2" id="KW-1133">Transmembrane helix</keyword>
<dbReference type="EMBL" id="FNPF01000001">
    <property type="protein sequence ID" value="SDX83834.1"/>
    <property type="molecule type" value="Genomic_DNA"/>
</dbReference>
<dbReference type="STRING" id="321339.SAMN05444340_10174"/>
<keyword evidence="5" id="KW-1185">Reference proteome</keyword>
<keyword evidence="1" id="KW-0560">Oxidoreductase</keyword>
<dbReference type="PROSITE" id="PS51257">
    <property type="entry name" value="PROKAR_LIPOPROTEIN"/>
    <property type="match status" value="1"/>
</dbReference>
<keyword evidence="2" id="KW-0812">Transmembrane</keyword>
<dbReference type="Pfam" id="PF01266">
    <property type="entry name" value="DAO"/>
    <property type="match status" value="1"/>
</dbReference>
<evidence type="ECO:0000313" key="4">
    <source>
        <dbReference type="EMBL" id="SDX83834.1"/>
    </source>
</evidence>
<evidence type="ECO:0000313" key="5">
    <source>
        <dbReference type="Proteomes" id="UP000199286"/>
    </source>
</evidence>
<dbReference type="Proteomes" id="UP000199286">
    <property type="component" value="Unassembled WGS sequence"/>
</dbReference>
<dbReference type="GO" id="GO:0005737">
    <property type="term" value="C:cytoplasm"/>
    <property type="evidence" value="ECO:0007669"/>
    <property type="project" value="TreeGrafter"/>
</dbReference>
<dbReference type="AlphaFoldDB" id="A0A1H3F0Y3"/>
<dbReference type="Gene3D" id="3.50.50.60">
    <property type="entry name" value="FAD/NAD(P)-binding domain"/>
    <property type="match status" value="1"/>
</dbReference>
<organism evidence="4 5">
    <name type="scientific">Citreimonas salinaria</name>
    <dbReference type="NCBI Taxonomy" id="321339"/>
    <lineage>
        <taxon>Bacteria</taxon>
        <taxon>Pseudomonadati</taxon>
        <taxon>Pseudomonadota</taxon>
        <taxon>Alphaproteobacteria</taxon>
        <taxon>Rhodobacterales</taxon>
        <taxon>Roseobacteraceae</taxon>
        <taxon>Citreimonas</taxon>
    </lineage>
</organism>
<dbReference type="GO" id="GO:0016491">
    <property type="term" value="F:oxidoreductase activity"/>
    <property type="evidence" value="ECO:0007669"/>
    <property type="project" value="UniProtKB-KW"/>
</dbReference>
<evidence type="ECO:0000259" key="3">
    <source>
        <dbReference type="Pfam" id="PF01266"/>
    </source>
</evidence>
<sequence>MTVSDRTHDILIVGGGFYGCCLALFMRSLSLRVLLVESEETLMHRASRINQARIHTGFHYPRSALTAIRSMALHHRFMADFSEAVVDDFQMLYAISRQRSKVSAKRFYRMFEEMGAPIRPASAAQAALFDDTRVEGVFACTETAFDYTILRQLLSERLARGGVTVMTGTQVTALADGPERVVAGLSTGAEVTAAYAFNVTYSRINAVLDMAGLPRAPLKHELAELALVDPPEELRGYAITLMDGPFFSFTPFPAENTYCLTHVRYTPHESWKDDEPEVHLAEPQARDTQVRHMINDGKRYLPSLARATYKHSFYEVKTVLMKNERDDGRPILFQRNPAGSRVISILGGKVDNIYDLFDLVRQTSPEFAGATIAPVRGSAV</sequence>
<evidence type="ECO:0000256" key="2">
    <source>
        <dbReference type="SAM" id="Phobius"/>
    </source>
</evidence>
<feature type="transmembrane region" description="Helical" evidence="2">
    <location>
        <begin position="12"/>
        <end position="35"/>
    </location>
</feature>
<dbReference type="InterPro" id="IPR006076">
    <property type="entry name" value="FAD-dep_OxRdtase"/>
</dbReference>
<name>A0A1H3F0Y3_9RHOB</name>
<keyword evidence="2" id="KW-0472">Membrane</keyword>
<protein>
    <submittedName>
        <fullName evidence="4">Glycine/D-amino acid oxidase</fullName>
    </submittedName>
</protein>
<gene>
    <name evidence="4" type="ORF">SAMN05444340_10174</name>
</gene>
<evidence type="ECO:0000256" key="1">
    <source>
        <dbReference type="ARBA" id="ARBA00023002"/>
    </source>
</evidence>
<accession>A0A1H3F0Y3</accession>
<dbReference type="InterPro" id="IPR036188">
    <property type="entry name" value="FAD/NAD-bd_sf"/>
</dbReference>
<dbReference type="PANTHER" id="PTHR13847:SF289">
    <property type="entry name" value="GLYCINE OXIDASE"/>
    <property type="match status" value="1"/>
</dbReference>
<dbReference type="Gene3D" id="3.30.9.10">
    <property type="entry name" value="D-Amino Acid Oxidase, subunit A, domain 2"/>
    <property type="match status" value="1"/>
</dbReference>
<reference evidence="4 5" key="1">
    <citation type="submission" date="2016-10" db="EMBL/GenBank/DDBJ databases">
        <authorList>
            <person name="de Groot N.N."/>
        </authorList>
    </citation>
    <scope>NUCLEOTIDE SEQUENCE [LARGE SCALE GENOMIC DNA]</scope>
    <source>
        <strain evidence="4 5">DSM 26880</strain>
    </source>
</reference>
<dbReference type="PANTHER" id="PTHR13847">
    <property type="entry name" value="SARCOSINE DEHYDROGENASE-RELATED"/>
    <property type="match status" value="1"/>
</dbReference>
<dbReference type="RefSeq" id="WP_089877545.1">
    <property type="nucleotide sequence ID" value="NZ_FNPF01000001.1"/>
</dbReference>
<dbReference type="SUPFAM" id="SSF51905">
    <property type="entry name" value="FAD/NAD(P)-binding domain"/>
    <property type="match status" value="1"/>
</dbReference>